<proteinExistence type="predicted"/>
<reference evidence="2" key="1">
    <citation type="submission" date="2023-03" db="UniProtKB">
        <authorList>
            <consortium name="EnsemblPlants"/>
        </authorList>
    </citation>
    <scope>IDENTIFICATION</scope>
</reference>
<sequence>MHRQKPGMCRERLRQRRNGHRQDRHEKNVVKGSPDARTGCRRQRVIVDMVNTSIGGTTNVC</sequence>
<feature type="compositionally biased region" description="Basic and acidic residues" evidence="1">
    <location>
        <begin position="20"/>
        <end position="29"/>
    </location>
</feature>
<evidence type="ECO:0000313" key="2">
    <source>
        <dbReference type="EnsemblPlants" id="MELO3C023683.2.1"/>
    </source>
</evidence>
<dbReference type="AlphaFoldDB" id="A0A9I9DT49"/>
<dbReference type="EnsemblPlants" id="MELO3C023683.2.1">
    <property type="protein sequence ID" value="MELO3C023683.2.1"/>
    <property type="gene ID" value="MELO3C023683.2"/>
</dbReference>
<accession>A0A9I9DT49</accession>
<feature type="region of interest" description="Disordered" evidence="1">
    <location>
        <begin position="1"/>
        <end position="37"/>
    </location>
</feature>
<name>A0A9I9DT49_CUCME</name>
<dbReference type="Gramene" id="MELO3C023683.2.1">
    <property type="protein sequence ID" value="MELO3C023683.2.1"/>
    <property type="gene ID" value="MELO3C023683.2"/>
</dbReference>
<organism evidence="2">
    <name type="scientific">Cucumis melo</name>
    <name type="common">Muskmelon</name>
    <dbReference type="NCBI Taxonomy" id="3656"/>
    <lineage>
        <taxon>Eukaryota</taxon>
        <taxon>Viridiplantae</taxon>
        <taxon>Streptophyta</taxon>
        <taxon>Embryophyta</taxon>
        <taxon>Tracheophyta</taxon>
        <taxon>Spermatophyta</taxon>
        <taxon>Magnoliopsida</taxon>
        <taxon>eudicotyledons</taxon>
        <taxon>Gunneridae</taxon>
        <taxon>Pentapetalae</taxon>
        <taxon>rosids</taxon>
        <taxon>fabids</taxon>
        <taxon>Cucurbitales</taxon>
        <taxon>Cucurbitaceae</taxon>
        <taxon>Benincaseae</taxon>
        <taxon>Cucumis</taxon>
    </lineage>
</organism>
<protein>
    <submittedName>
        <fullName evidence="2">Uncharacterized protein</fullName>
    </submittedName>
</protein>
<evidence type="ECO:0000256" key="1">
    <source>
        <dbReference type="SAM" id="MobiDB-lite"/>
    </source>
</evidence>